<protein>
    <recommendedName>
        <fullName evidence="3">Thioredoxin domain-containing protein</fullName>
    </recommendedName>
</protein>
<dbReference type="InterPro" id="IPR013766">
    <property type="entry name" value="Thioredoxin_domain"/>
</dbReference>
<evidence type="ECO:0000313" key="4">
    <source>
        <dbReference type="EMBL" id="CAK9049069.1"/>
    </source>
</evidence>
<dbReference type="EMBL" id="CAXAMN010016780">
    <property type="protein sequence ID" value="CAK9049069.1"/>
    <property type="molecule type" value="Genomic_DNA"/>
</dbReference>
<feature type="signal peptide" evidence="2">
    <location>
        <begin position="1"/>
        <end position="19"/>
    </location>
</feature>
<dbReference type="InterPro" id="IPR036249">
    <property type="entry name" value="Thioredoxin-like_sf"/>
</dbReference>
<dbReference type="InterPro" id="IPR017937">
    <property type="entry name" value="Thioredoxin_CS"/>
</dbReference>
<dbReference type="PROSITE" id="PS00194">
    <property type="entry name" value="THIOREDOXIN_1"/>
    <property type="match status" value="1"/>
</dbReference>
<evidence type="ECO:0000313" key="5">
    <source>
        <dbReference type="Proteomes" id="UP001642484"/>
    </source>
</evidence>
<sequence>MLCLARALLWSLLWSLLPAEDGLEFPEEEGVLVLTEKNFEVAIKSHPYILVQFFAPWCGHCKQFAPEYAGAARQLKQTNQPIRLAKVMDLASRTGAPVASHVDLQGIPKISGQPM</sequence>
<comment type="caution">
    <text evidence="4">The sequence shown here is derived from an EMBL/GenBank/DDBJ whole genome shotgun (WGS) entry which is preliminary data.</text>
</comment>
<reference evidence="4 5" key="1">
    <citation type="submission" date="2024-02" db="EMBL/GenBank/DDBJ databases">
        <authorList>
            <person name="Chen Y."/>
            <person name="Shah S."/>
            <person name="Dougan E. K."/>
            <person name="Thang M."/>
            <person name="Chan C."/>
        </authorList>
    </citation>
    <scope>NUCLEOTIDE SEQUENCE [LARGE SCALE GENOMIC DNA]</scope>
</reference>
<feature type="domain" description="Thioredoxin" evidence="3">
    <location>
        <begin position="19"/>
        <end position="115"/>
    </location>
</feature>
<evidence type="ECO:0000256" key="2">
    <source>
        <dbReference type="SAM" id="SignalP"/>
    </source>
</evidence>
<dbReference type="PROSITE" id="PS51352">
    <property type="entry name" value="THIOREDOXIN_2"/>
    <property type="match status" value="1"/>
</dbReference>
<gene>
    <name evidence="4" type="ORF">CCMP2556_LOCUS25183</name>
</gene>
<accession>A0ABP0MED5</accession>
<feature type="chain" id="PRO_5047049562" description="Thioredoxin domain-containing protein" evidence="2">
    <location>
        <begin position="20"/>
        <end position="115"/>
    </location>
</feature>
<dbReference type="Pfam" id="PF00085">
    <property type="entry name" value="Thioredoxin"/>
    <property type="match status" value="1"/>
</dbReference>
<dbReference type="PANTHER" id="PTHR18929">
    <property type="entry name" value="PROTEIN DISULFIDE ISOMERASE"/>
    <property type="match status" value="1"/>
</dbReference>
<keyword evidence="2" id="KW-0732">Signal</keyword>
<evidence type="ECO:0000256" key="1">
    <source>
        <dbReference type="ARBA" id="ARBA00006347"/>
    </source>
</evidence>
<dbReference type="CDD" id="cd02961">
    <property type="entry name" value="PDI_a_family"/>
    <property type="match status" value="1"/>
</dbReference>
<keyword evidence="5" id="KW-1185">Reference proteome</keyword>
<comment type="similarity">
    <text evidence="1">Belongs to the protein disulfide isomerase family.</text>
</comment>
<dbReference type="PANTHER" id="PTHR18929:SF240">
    <property type="entry name" value="PROTEIN DISULFIDE-ISOMERASE"/>
    <property type="match status" value="1"/>
</dbReference>
<proteinExistence type="inferred from homology"/>
<organism evidence="4 5">
    <name type="scientific">Durusdinium trenchii</name>
    <dbReference type="NCBI Taxonomy" id="1381693"/>
    <lineage>
        <taxon>Eukaryota</taxon>
        <taxon>Sar</taxon>
        <taxon>Alveolata</taxon>
        <taxon>Dinophyceae</taxon>
        <taxon>Suessiales</taxon>
        <taxon>Symbiodiniaceae</taxon>
        <taxon>Durusdinium</taxon>
    </lineage>
</organism>
<name>A0ABP0MED5_9DINO</name>
<dbReference type="Gene3D" id="3.40.30.10">
    <property type="entry name" value="Glutaredoxin"/>
    <property type="match status" value="1"/>
</dbReference>
<dbReference type="Proteomes" id="UP001642484">
    <property type="component" value="Unassembled WGS sequence"/>
</dbReference>
<dbReference type="SUPFAM" id="SSF52833">
    <property type="entry name" value="Thioredoxin-like"/>
    <property type="match status" value="1"/>
</dbReference>
<evidence type="ECO:0000259" key="3">
    <source>
        <dbReference type="PROSITE" id="PS51352"/>
    </source>
</evidence>